<comment type="caution">
    <text evidence="1">The sequence shown here is derived from an EMBL/GenBank/DDBJ whole genome shotgun (WGS) entry which is preliminary data.</text>
</comment>
<organism evidence="1 2">
    <name type="scientific">Spirosoma validum</name>
    <dbReference type="NCBI Taxonomy" id="2771355"/>
    <lineage>
        <taxon>Bacteria</taxon>
        <taxon>Pseudomonadati</taxon>
        <taxon>Bacteroidota</taxon>
        <taxon>Cytophagia</taxon>
        <taxon>Cytophagales</taxon>
        <taxon>Cytophagaceae</taxon>
        <taxon>Spirosoma</taxon>
    </lineage>
</organism>
<reference evidence="1" key="1">
    <citation type="submission" date="2020-09" db="EMBL/GenBank/DDBJ databases">
        <authorList>
            <person name="Kim M.K."/>
        </authorList>
    </citation>
    <scope>NUCLEOTIDE SEQUENCE</scope>
    <source>
        <strain evidence="1">BT704</strain>
    </source>
</reference>
<dbReference type="Proteomes" id="UP000653797">
    <property type="component" value="Unassembled WGS sequence"/>
</dbReference>
<accession>A0A927AZH9</accession>
<evidence type="ECO:0000313" key="2">
    <source>
        <dbReference type="Proteomes" id="UP000653797"/>
    </source>
</evidence>
<keyword evidence="2" id="KW-1185">Reference proteome</keyword>
<evidence type="ECO:0000313" key="1">
    <source>
        <dbReference type="EMBL" id="MBD2752598.1"/>
    </source>
</evidence>
<gene>
    <name evidence="1" type="ORF">IC230_06845</name>
</gene>
<proteinExistence type="predicted"/>
<dbReference type="RefSeq" id="WP_191038229.1">
    <property type="nucleotide sequence ID" value="NZ_JACXAA010000002.1"/>
</dbReference>
<sequence length="220" mass="23477">MLFTRTLSMGLLVSAIIQTATVGQVGPTPILAETAVSALKQAPSERLTRSSRDLTVAEESDSLLAQRKFFSTTVRQQGNRLNRRSIIEVMEDIPQAQTLYRRSQLLKPIGPLLIASGLVIGYMAVKGTPKTTFAKGIGTSANPSPPDVLVDYTSRSLPTLMGGIGLLVGGLCLIEISNGMTAKAINLYNAQVVPHRSISRLQTIELGITDGGNVGLEAKF</sequence>
<protein>
    <submittedName>
        <fullName evidence="1">Uncharacterized protein</fullName>
    </submittedName>
</protein>
<dbReference type="EMBL" id="JACXAA010000002">
    <property type="protein sequence ID" value="MBD2752598.1"/>
    <property type="molecule type" value="Genomic_DNA"/>
</dbReference>
<name>A0A927AZH9_9BACT</name>
<dbReference type="AlphaFoldDB" id="A0A927AZH9"/>